<evidence type="ECO:0008006" key="5">
    <source>
        <dbReference type="Google" id="ProtNLM"/>
    </source>
</evidence>
<keyword evidence="2" id="KW-0812">Transmembrane</keyword>
<evidence type="ECO:0000313" key="4">
    <source>
        <dbReference type="Proteomes" id="UP001501523"/>
    </source>
</evidence>
<organism evidence="3 4">
    <name type="scientific">Dokdonella soli</name>
    <dbReference type="NCBI Taxonomy" id="529810"/>
    <lineage>
        <taxon>Bacteria</taxon>
        <taxon>Pseudomonadati</taxon>
        <taxon>Pseudomonadota</taxon>
        <taxon>Gammaproteobacteria</taxon>
        <taxon>Lysobacterales</taxon>
        <taxon>Rhodanobacteraceae</taxon>
        <taxon>Dokdonella</taxon>
    </lineage>
</organism>
<feature type="transmembrane region" description="Helical" evidence="2">
    <location>
        <begin position="43"/>
        <end position="66"/>
    </location>
</feature>
<gene>
    <name evidence="3" type="ORF">GCM10009105_36220</name>
</gene>
<dbReference type="Proteomes" id="UP001501523">
    <property type="component" value="Unassembled WGS sequence"/>
</dbReference>
<proteinExistence type="predicted"/>
<accession>A0ABN1IYR6</accession>
<sequence>MPHPQGFVDSPPLHEPGSLHFDTDRQPWQRSLRWSEPPRDRRLLAFGILFAVLVTVLQLVGFALGMRSYHIHPPSSPVIHVTLIEPITEVPPPPPEPEPPIVVRASRIAIAPPQVRAPPPPPHPAEASSEMQGRLGEAGAAAPQLFNPDGSIRLGGGAPTLPQAPKNPQEAGKARWAEIQKAGQNPLNCRKTRFARNFAPDESVGSGIARKYLAWAGLYDPHDTERRAQRADEGCDPAK</sequence>
<evidence type="ECO:0000313" key="3">
    <source>
        <dbReference type="EMBL" id="GAA0723900.1"/>
    </source>
</evidence>
<feature type="region of interest" description="Disordered" evidence="1">
    <location>
        <begin position="1"/>
        <end position="26"/>
    </location>
</feature>
<keyword evidence="4" id="KW-1185">Reference proteome</keyword>
<evidence type="ECO:0000256" key="1">
    <source>
        <dbReference type="SAM" id="MobiDB-lite"/>
    </source>
</evidence>
<reference evidence="3 4" key="1">
    <citation type="journal article" date="2019" name="Int. J. Syst. Evol. Microbiol.">
        <title>The Global Catalogue of Microorganisms (GCM) 10K type strain sequencing project: providing services to taxonomists for standard genome sequencing and annotation.</title>
        <authorList>
            <consortium name="The Broad Institute Genomics Platform"/>
            <consortium name="The Broad Institute Genome Sequencing Center for Infectious Disease"/>
            <person name="Wu L."/>
            <person name="Ma J."/>
        </authorList>
    </citation>
    <scope>NUCLEOTIDE SEQUENCE [LARGE SCALE GENOMIC DNA]</scope>
    <source>
        <strain evidence="3 4">JCM 15421</strain>
    </source>
</reference>
<protein>
    <recommendedName>
        <fullName evidence="5">Excalibur calcium-binding domain-containing protein</fullName>
    </recommendedName>
</protein>
<keyword evidence="2" id="KW-0472">Membrane</keyword>
<name>A0ABN1IYR6_9GAMM</name>
<evidence type="ECO:0000256" key="2">
    <source>
        <dbReference type="SAM" id="Phobius"/>
    </source>
</evidence>
<dbReference type="EMBL" id="BAAAEU010000027">
    <property type="protein sequence ID" value="GAA0723900.1"/>
    <property type="molecule type" value="Genomic_DNA"/>
</dbReference>
<comment type="caution">
    <text evidence="3">The sequence shown here is derived from an EMBL/GenBank/DDBJ whole genome shotgun (WGS) entry which is preliminary data.</text>
</comment>
<feature type="region of interest" description="Disordered" evidence="1">
    <location>
        <begin position="156"/>
        <end position="175"/>
    </location>
</feature>
<keyword evidence="2" id="KW-1133">Transmembrane helix</keyword>